<keyword evidence="2" id="KW-1185">Reference proteome</keyword>
<sequence>MAFFELLRQISAEATNTVIGLVRNTSATEARVIKELGQRSNIHILHGDLDNHESLKKTATIAGGNLDYLIANAGYISYWDSYDPMGKLGQDHERVELELSKLYTTNIAGNISLYTLFMPLILKGRVKKIVAISSSLSDLDSINRLGVQISPLYAIVKAGLSIMNAKFSAQYKADGVLFLTICPGMVDVGHYQDPTPEQAASLQGMMAQFKTYAPHFEGPATTERAIKDLISVLERAGIERGDGGDFVSHWGNKRWL</sequence>
<dbReference type="Pfam" id="PF00106">
    <property type="entry name" value="adh_short"/>
    <property type="match status" value="1"/>
</dbReference>
<evidence type="ECO:0000313" key="2">
    <source>
        <dbReference type="Proteomes" id="UP000286045"/>
    </source>
</evidence>
<proteinExistence type="predicted"/>
<dbReference type="Gene3D" id="3.40.50.720">
    <property type="entry name" value="NAD(P)-binding Rossmann-like Domain"/>
    <property type="match status" value="1"/>
</dbReference>
<comment type="caution">
    <text evidence="1">The sequence shown here is derived from an EMBL/GenBank/DDBJ whole genome shotgun (WGS) entry which is preliminary data.</text>
</comment>
<name>A0A439CQ26_9PEZI</name>
<dbReference type="Proteomes" id="UP000286045">
    <property type="component" value="Unassembled WGS sequence"/>
</dbReference>
<accession>A0A439CQ26</accession>
<evidence type="ECO:0000313" key="1">
    <source>
        <dbReference type="EMBL" id="RWA04265.1"/>
    </source>
</evidence>
<dbReference type="GO" id="GO:0016616">
    <property type="term" value="F:oxidoreductase activity, acting on the CH-OH group of donors, NAD or NADP as acceptor"/>
    <property type="evidence" value="ECO:0007669"/>
    <property type="project" value="TreeGrafter"/>
</dbReference>
<dbReference type="AlphaFoldDB" id="A0A439CQ26"/>
<dbReference type="InterPro" id="IPR052184">
    <property type="entry name" value="SDR_enzymes"/>
</dbReference>
<dbReference type="InterPro" id="IPR002347">
    <property type="entry name" value="SDR_fam"/>
</dbReference>
<dbReference type="PANTHER" id="PTHR45458:SF3">
    <property type="entry name" value="CHAIN DEHYDROGENASE (ATSC), PUTATIVE-RELATED"/>
    <property type="match status" value="1"/>
</dbReference>
<reference evidence="1 2" key="1">
    <citation type="submission" date="2018-12" db="EMBL/GenBank/DDBJ databases">
        <title>Draft genome sequence of Xylaria grammica IHI A82.</title>
        <authorList>
            <person name="Buettner E."/>
            <person name="Kellner H."/>
        </authorList>
    </citation>
    <scope>NUCLEOTIDE SEQUENCE [LARGE SCALE GENOMIC DNA]</scope>
    <source>
        <strain evidence="1 2">IHI A82</strain>
    </source>
</reference>
<protein>
    <submittedName>
        <fullName evidence="1">Uncharacterized protein</fullName>
    </submittedName>
</protein>
<dbReference type="PANTHER" id="PTHR45458">
    <property type="entry name" value="SHORT-CHAIN DEHYDROGENASE/REDUCTASE SDR"/>
    <property type="match status" value="1"/>
</dbReference>
<gene>
    <name evidence="1" type="ORF">EKO27_g10841</name>
</gene>
<dbReference type="EMBL" id="RYZI01000600">
    <property type="protein sequence ID" value="RWA04265.1"/>
    <property type="molecule type" value="Genomic_DNA"/>
</dbReference>
<dbReference type="SUPFAM" id="SSF51735">
    <property type="entry name" value="NAD(P)-binding Rossmann-fold domains"/>
    <property type="match status" value="1"/>
</dbReference>
<dbReference type="InterPro" id="IPR036291">
    <property type="entry name" value="NAD(P)-bd_dom_sf"/>
</dbReference>
<organism evidence="1 2">
    <name type="scientific">Xylaria grammica</name>
    <dbReference type="NCBI Taxonomy" id="363999"/>
    <lineage>
        <taxon>Eukaryota</taxon>
        <taxon>Fungi</taxon>
        <taxon>Dikarya</taxon>
        <taxon>Ascomycota</taxon>
        <taxon>Pezizomycotina</taxon>
        <taxon>Sordariomycetes</taxon>
        <taxon>Xylariomycetidae</taxon>
        <taxon>Xylariales</taxon>
        <taxon>Xylariaceae</taxon>
        <taxon>Xylaria</taxon>
    </lineage>
</organism>